<dbReference type="EMBL" id="FR824064">
    <property type="protein sequence ID" value="CCA16233.1"/>
    <property type="molecule type" value="Genomic_DNA"/>
</dbReference>
<sequence length="68" mass="7945">MERPCTPRKRLETALEADRENSILYARYWNQDSTNDDDEKDKTHVNLKTFCSDYIHTVVTQALSPKKG</sequence>
<gene>
    <name evidence="1" type="primary">AlNc14C19G2013</name>
    <name evidence="1" type="ORF">ALNC14_023760</name>
</gene>
<evidence type="ECO:0000313" key="1">
    <source>
        <dbReference type="EMBL" id="CCA16233.1"/>
    </source>
</evidence>
<protein>
    <submittedName>
        <fullName evidence="1">AlNc14C19G2013 protein</fullName>
    </submittedName>
</protein>
<organism evidence="1">
    <name type="scientific">Albugo laibachii Nc14</name>
    <dbReference type="NCBI Taxonomy" id="890382"/>
    <lineage>
        <taxon>Eukaryota</taxon>
        <taxon>Sar</taxon>
        <taxon>Stramenopiles</taxon>
        <taxon>Oomycota</taxon>
        <taxon>Peronosporomycetes</taxon>
        <taxon>Albuginales</taxon>
        <taxon>Albuginaceae</taxon>
        <taxon>Albugo</taxon>
    </lineage>
</organism>
<dbReference type="HOGENOM" id="CLU_2799277_0_0_1"/>
<proteinExistence type="predicted"/>
<accession>F0W542</accession>
<reference evidence="1" key="1">
    <citation type="journal article" date="2011" name="PLoS Biol.">
        <title>Gene gain and loss during evolution of obligate parasitism in the white rust pathogen of Arabidopsis thaliana.</title>
        <authorList>
            <person name="Kemen E."/>
            <person name="Gardiner A."/>
            <person name="Schultz-Larsen T."/>
            <person name="Kemen A.C."/>
            <person name="Balmuth A.L."/>
            <person name="Robert-Seilaniantz A."/>
            <person name="Bailey K."/>
            <person name="Holub E."/>
            <person name="Studholme D.J."/>
            <person name="Maclean D."/>
            <person name="Jones J.D."/>
        </authorList>
    </citation>
    <scope>NUCLEOTIDE SEQUENCE</scope>
</reference>
<name>F0W542_9STRA</name>
<reference evidence="1" key="2">
    <citation type="submission" date="2011-02" db="EMBL/GenBank/DDBJ databases">
        <authorList>
            <person name="MacLean D."/>
        </authorList>
    </citation>
    <scope>NUCLEOTIDE SEQUENCE</scope>
</reference>
<dbReference type="AlphaFoldDB" id="F0W542"/>